<protein>
    <submittedName>
        <fullName evidence="4">DUF1000-domain-containing protein</fullName>
    </submittedName>
</protein>
<dbReference type="SUPFAM" id="SSF49785">
    <property type="entry name" value="Galactose-binding domain-like"/>
    <property type="match status" value="1"/>
</dbReference>
<dbReference type="Pfam" id="PF06201">
    <property type="entry name" value="PITH"/>
    <property type="match status" value="1"/>
</dbReference>
<dbReference type="InterPro" id="IPR008979">
    <property type="entry name" value="Galactose-bd-like_sf"/>
</dbReference>
<dbReference type="Gene3D" id="2.60.120.470">
    <property type="entry name" value="PITH domain"/>
    <property type="match status" value="1"/>
</dbReference>
<dbReference type="RefSeq" id="XP_025349079.1">
    <property type="nucleotide sequence ID" value="XM_025489418.1"/>
</dbReference>
<dbReference type="InterPro" id="IPR010400">
    <property type="entry name" value="PITH_dom"/>
</dbReference>
<feature type="compositionally biased region" description="Basic and acidic residues" evidence="2">
    <location>
        <begin position="13"/>
        <end position="30"/>
    </location>
</feature>
<organism evidence="4 5">
    <name type="scientific">Pseudomicrostroma glucosiphilum</name>
    <dbReference type="NCBI Taxonomy" id="1684307"/>
    <lineage>
        <taxon>Eukaryota</taxon>
        <taxon>Fungi</taxon>
        <taxon>Dikarya</taxon>
        <taxon>Basidiomycota</taxon>
        <taxon>Ustilaginomycotina</taxon>
        <taxon>Exobasidiomycetes</taxon>
        <taxon>Microstromatales</taxon>
        <taxon>Microstromatales incertae sedis</taxon>
        <taxon>Pseudomicrostroma</taxon>
    </lineage>
</organism>
<gene>
    <name evidence="4" type="ORF">BCV69DRAFT_160055</name>
</gene>
<dbReference type="InterPro" id="IPR045099">
    <property type="entry name" value="PITH1-like"/>
</dbReference>
<feature type="domain" description="PITH" evidence="3">
    <location>
        <begin position="25"/>
        <end position="219"/>
    </location>
</feature>
<dbReference type="Proteomes" id="UP000245942">
    <property type="component" value="Unassembled WGS sequence"/>
</dbReference>
<proteinExistence type="inferred from homology"/>
<comment type="similarity">
    <text evidence="1">Belongs to the PITHD1 family.</text>
</comment>
<dbReference type="OrthoDB" id="2635at2759"/>
<reference evidence="4 5" key="1">
    <citation type="journal article" date="2018" name="Mol. Biol. Evol.">
        <title>Broad Genomic Sampling Reveals a Smut Pathogenic Ancestry of the Fungal Clade Ustilaginomycotina.</title>
        <authorList>
            <person name="Kijpornyongpan T."/>
            <person name="Mondo S.J."/>
            <person name="Barry K."/>
            <person name="Sandor L."/>
            <person name="Lee J."/>
            <person name="Lipzen A."/>
            <person name="Pangilinan J."/>
            <person name="LaButti K."/>
            <person name="Hainaut M."/>
            <person name="Henrissat B."/>
            <person name="Grigoriev I.V."/>
            <person name="Spatafora J.W."/>
            <person name="Aime M.C."/>
        </authorList>
    </citation>
    <scope>NUCLEOTIDE SEQUENCE [LARGE SCALE GENOMIC DNA]</scope>
    <source>
        <strain evidence="4 5">MCA 4718</strain>
    </source>
</reference>
<accession>A0A316U9T8</accession>
<evidence type="ECO:0000256" key="2">
    <source>
        <dbReference type="SAM" id="MobiDB-lite"/>
    </source>
</evidence>
<feature type="region of interest" description="Disordered" evidence="2">
    <location>
        <begin position="1"/>
        <end position="35"/>
    </location>
</feature>
<dbReference type="AlphaFoldDB" id="A0A316U9T8"/>
<evidence type="ECO:0000313" key="4">
    <source>
        <dbReference type="EMBL" id="PWN21919.1"/>
    </source>
</evidence>
<keyword evidence="5" id="KW-1185">Reference proteome</keyword>
<dbReference type="GO" id="GO:0005634">
    <property type="term" value="C:nucleus"/>
    <property type="evidence" value="ECO:0007669"/>
    <property type="project" value="TreeGrafter"/>
</dbReference>
<dbReference type="InterPro" id="IPR037047">
    <property type="entry name" value="PITH_dom_sf"/>
</dbReference>
<feature type="compositionally biased region" description="Acidic residues" evidence="2">
    <location>
        <begin position="72"/>
        <end position="81"/>
    </location>
</feature>
<evidence type="ECO:0000313" key="5">
    <source>
        <dbReference type="Proteomes" id="UP000245942"/>
    </source>
</evidence>
<feature type="region of interest" description="Disordered" evidence="2">
    <location>
        <begin position="59"/>
        <end position="81"/>
    </location>
</feature>
<dbReference type="STRING" id="1684307.A0A316U9T8"/>
<dbReference type="PANTHER" id="PTHR12175">
    <property type="entry name" value="AD039 HT014 THIOREDOXIN FAMILY TRP26"/>
    <property type="match status" value="1"/>
</dbReference>
<dbReference type="PROSITE" id="PS51532">
    <property type="entry name" value="PITH"/>
    <property type="match status" value="1"/>
</dbReference>
<dbReference type="GO" id="GO:0005737">
    <property type="term" value="C:cytoplasm"/>
    <property type="evidence" value="ECO:0007669"/>
    <property type="project" value="UniProtKB-ARBA"/>
</dbReference>
<sequence>MMSCSHDHHGHGHGHDHSHHDDDSHIHPDEGPSDLLYSSISLSQVTSLNTTSTTTARNVFKPWNERNKGDAPGEEDDPSLYLESDADDQLVLRVPFEGSCKLKSLLLKCGPGQDLTPETVVLFANCDPPLDFSEDLEARCALPATSREGPKQKLESVAVAKDVVEYPLRVARFTGVRDVTLFVPSSLGGEKTRIYYVGFRGDSTTFRREGPTNLVYEATPQLKDHKKIPGTEAGFDRLGS</sequence>
<evidence type="ECO:0000259" key="3">
    <source>
        <dbReference type="PROSITE" id="PS51532"/>
    </source>
</evidence>
<dbReference type="GeneID" id="37011152"/>
<evidence type="ECO:0000256" key="1">
    <source>
        <dbReference type="ARBA" id="ARBA00025788"/>
    </source>
</evidence>
<dbReference type="PANTHER" id="PTHR12175:SF1">
    <property type="entry name" value="PITH DOMAIN-CONTAINING PROTEIN 1"/>
    <property type="match status" value="1"/>
</dbReference>
<dbReference type="EMBL" id="KZ819324">
    <property type="protein sequence ID" value="PWN21919.1"/>
    <property type="molecule type" value="Genomic_DNA"/>
</dbReference>
<name>A0A316U9T8_9BASI</name>